<organism evidence="1 2">
    <name type="scientific">Solanum verrucosum</name>
    <dbReference type="NCBI Taxonomy" id="315347"/>
    <lineage>
        <taxon>Eukaryota</taxon>
        <taxon>Viridiplantae</taxon>
        <taxon>Streptophyta</taxon>
        <taxon>Embryophyta</taxon>
        <taxon>Tracheophyta</taxon>
        <taxon>Spermatophyta</taxon>
        <taxon>Magnoliopsida</taxon>
        <taxon>eudicotyledons</taxon>
        <taxon>Gunneridae</taxon>
        <taxon>Pentapetalae</taxon>
        <taxon>asterids</taxon>
        <taxon>lamiids</taxon>
        <taxon>Solanales</taxon>
        <taxon>Solanaceae</taxon>
        <taxon>Solanoideae</taxon>
        <taxon>Solaneae</taxon>
        <taxon>Solanum</taxon>
    </lineage>
</organism>
<keyword evidence="2" id="KW-1185">Reference proteome</keyword>
<sequence>MVLQGETKEVVVDEEDVFWIKGRGTGLLRKLLEKVKFIQEKLLASQSRQKKYADRKVKDLEFMEIKQVLLKVSLMKGVMRFVLLDENLSYEEEPVAIIDREVHKLRSKEIAVVKVPFLTLTFFDRSRMNDE</sequence>
<gene>
    <name evidence="1" type="ORF">MTR67_018836</name>
</gene>
<dbReference type="PANTHER" id="PTHR46148:SF60">
    <property type="entry name" value="CHROMO DOMAIN-CONTAINING PROTEIN"/>
    <property type="match status" value="1"/>
</dbReference>
<protein>
    <submittedName>
        <fullName evidence="1">Uncharacterized protein</fullName>
    </submittedName>
</protein>
<accession>A0AAF0QRI1</accession>
<evidence type="ECO:0000313" key="1">
    <source>
        <dbReference type="EMBL" id="WMV25451.1"/>
    </source>
</evidence>
<dbReference type="PANTHER" id="PTHR46148">
    <property type="entry name" value="CHROMO DOMAIN-CONTAINING PROTEIN"/>
    <property type="match status" value="1"/>
</dbReference>
<name>A0AAF0QRI1_SOLVR</name>
<dbReference type="AlphaFoldDB" id="A0AAF0QRI1"/>
<reference evidence="1" key="1">
    <citation type="submission" date="2023-08" db="EMBL/GenBank/DDBJ databases">
        <title>A de novo genome assembly of Solanum verrucosum Schlechtendal, a Mexican diploid species geographically isolated from the other diploid A-genome species in potato relatives.</title>
        <authorList>
            <person name="Hosaka K."/>
        </authorList>
    </citation>
    <scope>NUCLEOTIDE SEQUENCE</scope>
    <source>
        <tissue evidence="1">Young leaves</tissue>
    </source>
</reference>
<dbReference type="Proteomes" id="UP001234989">
    <property type="component" value="Chromosome 4"/>
</dbReference>
<dbReference type="EMBL" id="CP133615">
    <property type="protein sequence ID" value="WMV25451.1"/>
    <property type="molecule type" value="Genomic_DNA"/>
</dbReference>
<proteinExistence type="predicted"/>
<evidence type="ECO:0000313" key="2">
    <source>
        <dbReference type="Proteomes" id="UP001234989"/>
    </source>
</evidence>